<name>A0A813TMP5_9BILA</name>
<evidence type="ECO:0000313" key="1">
    <source>
        <dbReference type="EMBL" id="CAF0813909.1"/>
    </source>
</evidence>
<accession>A0A813TMP5</accession>
<dbReference type="OrthoDB" id="10415729at2759"/>
<organism evidence="1 2">
    <name type="scientific">Brachionus calyciflorus</name>
    <dbReference type="NCBI Taxonomy" id="104777"/>
    <lineage>
        <taxon>Eukaryota</taxon>
        <taxon>Metazoa</taxon>
        <taxon>Spiralia</taxon>
        <taxon>Gnathifera</taxon>
        <taxon>Rotifera</taxon>
        <taxon>Eurotatoria</taxon>
        <taxon>Monogononta</taxon>
        <taxon>Pseudotrocha</taxon>
        <taxon>Ploima</taxon>
        <taxon>Brachionidae</taxon>
        <taxon>Brachionus</taxon>
    </lineage>
</organism>
<sequence length="467" mass="53917">MSLPNIKWYIRSGLYNEARKLIEKESDVNALMNNYEENDDDDNLPLLVMISLIKDEENALGLSRLLIEKGYHIELSDPNGLCALNYAIALKRKQLLNLLLNSFHFELDSYRDNYKNTFFHYVYANSNSNIIQQFTDIYSKYYKFNDELLKKLVNCDGLSVQDLHDYNEYVSKRKFLRKLRPHSVNNLSVLNNEYKLPNCFRLNSNPIIICNYINQVFNTNSTIKNDLVYVLNNTHFLGNIYTMTKQKLSKSNKASIDFKLNILYQIKSLNKPSQHKISSRFQEEKIKNDKILHLRKSMNSTISNPEPSASNNEKYVKYAWSLDDEDYQYFKFENALVRSTPLNWRTEINQLFGDYSTINSPSYRASSAMIIAKLDKENKENVLNLENLNSDGTKNSEALSTSPNSTTAVLINPQTANTKSNVLLSSNRAVNSVSPTNDRKLKSPHQQLAKVDNYLVPGSLLQNKSKR</sequence>
<dbReference type="InterPro" id="IPR036770">
    <property type="entry name" value="Ankyrin_rpt-contain_sf"/>
</dbReference>
<gene>
    <name evidence="1" type="ORF">OXX778_LOCUS7116</name>
</gene>
<evidence type="ECO:0000313" key="2">
    <source>
        <dbReference type="Proteomes" id="UP000663879"/>
    </source>
</evidence>
<keyword evidence="2" id="KW-1185">Reference proteome</keyword>
<dbReference type="EMBL" id="CAJNOC010000888">
    <property type="protein sequence ID" value="CAF0813909.1"/>
    <property type="molecule type" value="Genomic_DNA"/>
</dbReference>
<dbReference type="Gene3D" id="1.25.40.20">
    <property type="entry name" value="Ankyrin repeat-containing domain"/>
    <property type="match status" value="1"/>
</dbReference>
<protein>
    <submittedName>
        <fullName evidence="1">Uncharacterized protein</fullName>
    </submittedName>
</protein>
<dbReference type="SUPFAM" id="SSF48403">
    <property type="entry name" value="Ankyrin repeat"/>
    <property type="match status" value="1"/>
</dbReference>
<comment type="caution">
    <text evidence="1">The sequence shown here is derived from an EMBL/GenBank/DDBJ whole genome shotgun (WGS) entry which is preliminary data.</text>
</comment>
<dbReference type="AlphaFoldDB" id="A0A813TMP5"/>
<reference evidence="1" key="1">
    <citation type="submission" date="2021-02" db="EMBL/GenBank/DDBJ databases">
        <authorList>
            <person name="Nowell W R."/>
        </authorList>
    </citation>
    <scope>NUCLEOTIDE SEQUENCE</scope>
    <source>
        <strain evidence="1">Ploen Becks lab</strain>
    </source>
</reference>
<proteinExistence type="predicted"/>
<dbReference type="Proteomes" id="UP000663879">
    <property type="component" value="Unassembled WGS sequence"/>
</dbReference>